<proteinExistence type="predicted"/>
<gene>
    <name evidence="1" type="ORF">S01H4_57421</name>
</gene>
<organism evidence="1">
    <name type="scientific">marine sediment metagenome</name>
    <dbReference type="NCBI Taxonomy" id="412755"/>
    <lineage>
        <taxon>unclassified sequences</taxon>
        <taxon>metagenomes</taxon>
        <taxon>ecological metagenomes</taxon>
    </lineage>
</organism>
<dbReference type="AlphaFoldDB" id="X1DQ61"/>
<accession>X1DQ61</accession>
<reference evidence="1" key="1">
    <citation type="journal article" date="2014" name="Front. Microbiol.">
        <title>High frequency of phylogenetically diverse reductive dehalogenase-homologous genes in deep subseafloor sedimentary metagenomes.</title>
        <authorList>
            <person name="Kawai M."/>
            <person name="Futagami T."/>
            <person name="Toyoda A."/>
            <person name="Takaki Y."/>
            <person name="Nishi S."/>
            <person name="Hori S."/>
            <person name="Arai W."/>
            <person name="Tsubouchi T."/>
            <person name="Morono Y."/>
            <person name="Uchiyama I."/>
            <person name="Ito T."/>
            <person name="Fujiyama A."/>
            <person name="Inagaki F."/>
            <person name="Takami H."/>
        </authorList>
    </citation>
    <scope>NUCLEOTIDE SEQUENCE</scope>
    <source>
        <strain evidence="1">Expedition CK06-06</strain>
    </source>
</reference>
<name>X1DQ61_9ZZZZ</name>
<feature type="non-terminal residue" evidence="1">
    <location>
        <position position="1"/>
    </location>
</feature>
<comment type="caution">
    <text evidence="1">The sequence shown here is derived from an EMBL/GenBank/DDBJ whole genome shotgun (WGS) entry which is preliminary data.</text>
</comment>
<dbReference type="EMBL" id="BART01033402">
    <property type="protein sequence ID" value="GAH07114.1"/>
    <property type="molecule type" value="Genomic_DNA"/>
</dbReference>
<sequence>RWVPREFSSLGAASNVPGKTLPSGFASALKKVRKVLAQIGLETERVQTFFPSTTNEDLAGELDKFAEQIGGLYLASAIMQEVKS</sequence>
<protein>
    <submittedName>
        <fullName evidence="1">Uncharacterized protein</fullName>
    </submittedName>
</protein>
<evidence type="ECO:0000313" key="1">
    <source>
        <dbReference type="EMBL" id="GAH07114.1"/>
    </source>
</evidence>